<dbReference type="InterPro" id="IPR033904">
    <property type="entry name" value="Trans_IPPS_HH"/>
</dbReference>
<dbReference type="CDD" id="cd00683">
    <property type="entry name" value="Trans_IPPS_HH"/>
    <property type="match status" value="1"/>
</dbReference>
<dbReference type="FunFam" id="1.10.600.10:FF:000020">
    <property type="entry name" value="Phytoene synthase"/>
    <property type="match status" value="1"/>
</dbReference>
<feature type="region of interest" description="Disordered" evidence="6">
    <location>
        <begin position="299"/>
        <end position="319"/>
    </location>
</feature>
<gene>
    <name evidence="7" type="ORF">GCM10011335_07530</name>
</gene>
<sequence>MPPLPEESLPPDDDLAAQAAETIARGSQSFATAARLFDPVTREGALLLYAWCRHCDDVVDDQHLGFNRDVAGPGTPEERIAALERLTRRAFAGEALEDPNFRALQRVARRHGLPLSLALAHLDGFRMDVEGRRYRTIEDTLDYCHHVAGVVGTMMSMVMGAREAATLQRAADLGLAFQLTNIARDIVPDALAGRLYLPADWLAEVGLDPEGVALPENRGKVAVLAARLVALAEPYYASARIGIDALPRRSAWAVATAHGVYRAIGTEVVRRGPRAWDTRVSTSRAEKLSQVLRGAAVAARRRGDDAPRPSGLWCHDQPR</sequence>
<dbReference type="GO" id="GO:0004311">
    <property type="term" value="F:geranylgeranyl diphosphate synthase activity"/>
    <property type="evidence" value="ECO:0007669"/>
    <property type="project" value="InterPro"/>
</dbReference>
<dbReference type="SFLD" id="SFLDG01018">
    <property type="entry name" value="Squalene/Phytoene_Synthase_Lik"/>
    <property type="match status" value="1"/>
</dbReference>
<organism evidence="7 8">
    <name type="scientific">Aureimonas glaciei</name>
    <dbReference type="NCBI Taxonomy" id="1776957"/>
    <lineage>
        <taxon>Bacteria</taxon>
        <taxon>Pseudomonadati</taxon>
        <taxon>Pseudomonadota</taxon>
        <taxon>Alphaproteobacteria</taxon>
        <taxon>Hyphomicrobiales</taxon>
        <taxon>Aurantimonadaceae</taxon>
        <taxon>Aureimonas</taxon>
    </lineage>
</organism>
<keyword evidence="4" id="KW-0125">Carotenoid biosynthesis</keyword>
<protein>
    <recommendedName>
        <fullName evidence="9">Phytoene synthase</fullName>
    </recommendedName>
</protein>
<evidence type="ECO:0008006" key="9">
    <source>
        <dbReference type="Google" id="ProtNLM"/>
    </source>
</evidence>
<comment type="caution">
    <text evidence="7">The sequence shown here is derived from an EMBL/GenBank/DDBJ whole genome shotgun (WGS) entry which is preliminary data.</text>
</comment>
<dbReference type="PROSITE" id="PS01044">
    <property type="entry name" value="SQUALEN_PHYTOEN_SYN_1"/>
    <property type="match status" value="1"/>
</dbReference>
<keyword evidence="3" id="KW-0808">Transferase</keyword>
<reference evidence="7" key="1">
    <citation type="journal article" date="2014" name="Int. J. Syst. Evol. Microbiol.">
        <title>Complete genome sequence of Corynebacterium casei LMG S-19264T (=DSM 44701T), isolated from a smear-ripened cheese.</title>
        <authorList>
            <consortium name="US DOE Joint Genome Institute (JGI-PGF)"/>
            <person name="Walter F."/>
            <person name="Albersmeier A."/>
            <person name="Kalinowski J."/>
            <person name="Ruckert C."/>
        </authorList>
    </citation>
    <scope>NUCLEOTIDE SEQUENCE</scope>
    <source>
        <strain evidence="7">CGMCC 1.15493</strain>
    </source>
</reference>
<dbReference type="SUPFAM" id="SSF48576">
    <property type="entry name" value="Terpenoid synthases"/>
    <property type="match status" value="1"/>
</dbReference>
<dbReference type="SFLD" id="SFLDS00005">
    <property type="entry name" value="Isoprenoid_Synthase_Type_I"/>
    <property type="match status" value="1"/>
</dbReference>
<comment type="similarity">
    <text evidence="2">Belongs to the phytoene/squalene synthase family.</text>
</comment>
<evidence type="ECO:0000256" key="2">
    <source>
        <dbReference type="ARBA" id="ARBA00006251"/>
    </source>
</evidence>
<accession>A0A916XT53</accession>
<evidence type="ECO:0000256" key="3">
    <source>
        <dbReference type="ARBA" id="ARBA00022679"/>
    </source>
</evidence>
<evidence type="ECO:0000256" key="4">
    <source>
        <dbReference type="ARBA" id="ARBA00022746"/>
    </source>
</evidence>
<comment type="pathway">
    <text evidence="1">Carotenoid biosynthesis; phytoene biosynthesis.</text>
</comment>
<dbReference type="AlphaFoldDB" id="A0A916XT53"/>
<evidence type="ECO:0000313" key="7">
    <source>
        <dbReference type="EMBL" id="GGD07034.1"/>
    </source>
</evidence>
<dbReference type="PANTHER" id="PTHR31480">
    <property type="entry name" value="BIFUNCTIONAL LYCOPENE CYCLASE/PHYTOENE SYNTHASE"/>
    <property type="match status" value="1"/>
</dbReference>
<evidence type="ECO:0000256" key="6">
    <source>
        <dbReference type="SAM" id="MobiDB-lite"/>
    </source>
</evidence>
<dbReference type="InterPro" id="IPR002060">
    <property type="entry name" value="Squ/phyt_synthse"/>
</dbReference>
<reference evidence="7" key="2">
    <citation type="submission" date="2020-09" db="EMBL/GenBank/DDBJ databases">
        <authorList>
            <person name="Sun Q."/>
            <person name="Zhou Y."/>
        </authorList>
    </citation>
    <scope>NUCLEOTIDE SEQUENCE</scope>
    <source>
        <strain evidence="7">CGMCC 1.15493</strain>
    </source>
</reference>
<dbReference type="InterPro" id="IPR044843">
    <property type="entry name" value="Trans_IPPS_bact-type"/>
</dbReference>
<evidence type="ECO:0000256" key="1">
    <source>
        <dbReference type="ARBA" id="ARBA00004684"/>
    </source>
</evidence>
<dbReference type="SFLD" id="SFLDG01212">
    <property type="entry name" value="Phytoene_synthase_like"/>
    <property type="match status" value="1"/>
</dbReference>
<comment type="cofactor">
    <cofactor evidence="5">
        <name>ATP</name>
        <dbReference type="ChEBI" id="CHEBI:30616"/>
    </cofactor>
</comment>
<dbReference type="PROSITE" id="PS01045">
    <property type="entry name" value="SQUALEN_PHYTOEN_SYN_2"/>
    <property type="match status" value="1"/>
</dbReference>
<keyword evidence="8" id="KW-1185">Reference proteome</keyword>
<name>A0A916XT53_9HYPH</name>
<dbReference type="EMBL" id="BMJJ01000001">
    <property type="protein sequence ID" value="GGD07034.1"/>
    <property type="molecule type" value="Genomic_DNA"/>
</dbReference>
<evidence type="ECO:0000256" key="5">
    <source>
        <dbReference type="ARBA" id="ARBA00053028"/>
    </source>
</evidence>
<dbReference type="GO" id="GO:0016117">
    <property type="term" value="P:carotenoid biosynthetic process"/>
    <property type="evidence" value="ECO:0007669"/>
    <property type="project" value="UniProtKB-KW"/>
</dbReference>
<proteinExistence type="inferred from homology"/>
<dbReference type="InterPro" id="IPR008949">
    <property type="entry name" value="Isoprenoid_synthase_dom_sf"/>
</dbReference>
<dbReference type="Gene3D" id="1.10.600.10">
    <property type="entry name" value="Farnesyl Diphosphate Synthase"/>
    <property type="match status" value="1"/>
</dbReference>
<dbReference type="InterPro" id="IPR019845">
    <property type="entry name" value="Squalene/phytoene_synthase_CS"/>
</dbReference>
<dbReference type="GO" id="GO:0051996">
    <property type="term" value="F:squalene synthase [NAD(P)H] activity"/>
    <property type="evidence" value="ECO:0007669"/>
    <property type="project" value="InterPro"/>
</dbReference>
<evidence type="ECO:0000313" key="8">
    <source>
        <dbReference type="Proteomes" id="UP000613160"/>
    </source>
</evidence>
<dbReference type="Pfam" id="PF00494">
    <property type="entry name" value="SQS_PSY"/>
    <property type="match status" value="1"/>
</dbReference>
<dbReference type="Proteomes" id="UP000613160">
    <property type="component" value="Unassembled WGS sequence"/>
</dbReference>